<keyword evidence="1 3" id="KW-0238">DNA-binding</keyword>
<protein>
    <submittedName>
        <fullName evidence="6">Tyrosine-type recombinase/integrase</fullName>
    </submittedName>
</protein>
<dbReference type="GeneID" id="72412337"/>
<organism evidence="6 7">
    <name type="scientific">Corynebacterium striatum</name>
    <dbReference type="NCBI Taxonomy" id="43770"/>
    <lineage>
        <taxon>Bacteria</taxon>
        <taxon>Bacillati</taxon>
        <taxon>Actinomycetota</taxon>
        <taxon>Actinomycetes</taxon>
        <taxon>Mycobacteriales</taxon>
        <taxon>Corynebacteriaceae</taxon>
        <taxon>Corynebacterium</taxon>
    </lineage>
</organism>
<keyword evidence="7" id="KW-1185">Reference proteome</keyword>
<evidence type="ECO:0000313" key="7">
    <source>
        <dbReference type="Proteomes" id="UP000595757"/>
    </source>
</evidence>
<feature type="domain" description="Core-binding (CB)" evidence="5">
    <location>
        <begin position="13"/>
        <end position="91"/>
    </location>
</feature>
<accession>A0ABX7DDL8</accession>
<keyword evidence="2" id="KW-0233">DNA recombination</keyword>
<sequence>MTVSHQSLSKRGYSSRDLLDSFRTELQAAGRAPGTISLRVSHVRRMIETVGKPVDEVERGDLVEWLAAGQWAGDARASARASLRVFFKWCELNGYAANVAAELPTVRRPRSVPKPIPDALIVESMQRSYIDPRARLAIEIMATCGLRRDECCRVHSRDVEPVGRGWQLRVVGKGGHVRVVPCPPLLAQRIRAANGYLFVGDVDGHISAGWLGKLVSRVLPVGFTPHKLRHRFGTVVNDETRDIRAVQELLGHASLATTQVYVATNAERQRIAARTAWNIAS</sequence>
<dbReference type="Pfam" id="PF00589">
    <property type="entry name" value="Phage_integrase"/>
    <property type="match status" value="1"/>
</dbReference>
<evidence type="ECO:0000259" key="4">
    <source>
        <dbReference type="PROSITE" id="PS51898"/>
    </source>
</evidence>
<dbReference type="PANTHER" id="PTHR30349:SF64">
    <property type="entry name" value="PROPHAGE INTEGRASE INTD-RELATED"/>
    <property type="match status" value="1"/>
</dbReference>
<reference evidence="6 7" key="1">
    <citation type="submission" date="2021-01" db="EMBL/GenBank/DDBJ databases">
        <title>FDA dAtabase for Regulatory Grade micrObial Sequences (FDA-ARGOS): Supporting development and validation of Infectious Disease Dx tests.</title>
        <authorList>
            <person name="Sproer C."/>
            <person name="Gronow S."/>
            <person name="Severitt S."/>
            <person name="Schroder I."/>
            <person name="Tallon L."/>
            <person name="Sadzewicz L."/>
            <person name="Zhao X."/>
            <person name="Boylan J."/>
            <person name="Ott S."/>
            <person name="Bowen H."/>
            <person name="Vavikolanu K."/>
            <person name="Mehta A."/>
            <person name="Aluvathingal J."/>
            <person name="Nadendla S."/>
            <person name="Lowell S."/>
            <person name="Myers T."/>
            <person name="Yan Y."/>
            <person name="Sichtig H."/>
        </authorList>
    </citation>
    <scope>NUCLEOTIDE SEQUENCE [LARGE SCALE GENOMIC DNA]</scope>
    <source>
        <strain evidence="6 7">FDAARGOS_1115</strain>
    </source>
</reference>
<dbReference type="InterPro" id="IPR011010">
    <property type="entry name" value="DNA_brk_join_enz"/>
</dbReference>
<gene>
    <name evidence="6" type="ORF">I6I72_10055</name>
</gene>
<dbReference type="SUPFAM" id="SSF56349">
    <property type="entry name" value="DNA breaking-rejoining enzymes"/>
    <property type="match status" value="1"/>
</dbReference>
<dbReference type="PROSITE" id="PS51900">
    <property type="entry name" value="CB"/>
    <property type="match status" value="1"/>
</dbReference>
<dbReference type="RefSeq" id="WP_083281008.1">
    <property type="nucleotide sequence ID" value="NZ_CP068158.1"/>
</dbReference>
<dbReference type="InterPro" id="IPR044068">
    <property type="entry name" value="CB"/>
</dbReference>
<evidence type="ECO:0000256" key="1">
    <source>
        <dbReference type="ARBA" id="ARBA00023125"/>
    </source>
</evidence>
<dbReference type="InterPro" id="IPR050090">
    <property type="entry name" value="Tyrosine_recombinase_XerCD"/>
</dbReference>
<dbReference type="PROSITE" id="PS51898">
    <property type="entry name" value="TYR_RECOMBINASE"/>
    <property type="match status" value="1"/>
</dbReference>
<evidence type="ECO:0000256" key="3">
    <source>
        <dbReference type="PROSITE-ProRule" id="PRU01248"/>
    </source>
</evidence>
<feature type="domain" description="Tyr recombinase" evidence="4">
    <location>
        <begin position="111"/>
        <end position="274"/>
    </location>
</feature>
<evidence type="ECO:0000259" key="5">
    <source>
        <dbReference type="PROSITE" id="PS51900"/>
    </source>
</evidence>
<dbReference type="Gene3D" id="1.10.443.10">
    <property type="entry name" value="Intergrase catalytic core"/>
    <property type="match status" value="1"/>
</dbReference>
<dbReference type="InterPro" id="IPR013762">
    <property type="entry name" value="Integrase-like_cat_sf"/>
</dbReference>
<dbReference type="Proteomes" id="UP000595757">
    <property type="component" value="Chromosome"/>
</dbReference>
<dbReference type="EMBL" id="CP068158">
    <property type="protein sequence ID" value="QQU76443.1"/>
    <property type="molecule type" value="Genomic_DNA"/>
</dbReference>
<evidence type="ECO:0000313" key="6">
    <source>
        <dbReference type="EMBL" id="QQU76443.1"/>
    </source>
</evidence>
<dbReference type="PANTHER" id="PTHR30349">
    <property type="entry name" value="PHAGE INTEGRASE-RELATED"/>
    <property type="match status" value="1"/>
</dbReference>
<name>A0ABX7DDL8_CORST</name>
<proteinExistence type="predicted"/>
<evidence type="ECO:0000256" key="2">
    <source>
        <dbReference type="ARBA" id="ARBA00023172"/>
    </source>
</evidence>
<dbReference type="InterPro" id="IPR002104">
    <property type="entry name" value="Integrase_catalytic"/>
</dbReference>